<keyword evidence="2" id="KW-0067">ATP-binding</keyword>
<dbReference type="Pfam" id="PF00179">
    <property type="entry name" value="UQ_con"/>
    <property type="match status" value="1"/>
</dbReference>
<dbReference type="PROSITE" id="PS50127">
    <property type="entry name" value="UBC_2"/>
    <property type="match status" value="1"/>
</dbReference>
<organism evidence="4 5">
    <name type="scientific">Paramecium octaurelia</name>
    <dbReference type="NCBI Taxonomy" id="43137"/>
    <lineage>
        <taxon>Eukaryota</taxon>
        <taxon>Sar</taxon>
        <taxon>Alveolata</taxon>
        <taxon>Ciliophora</taxon>
        <taxon>Intramacronucleata</taxon>
        <taxon>Oligohymenophorea</taxon>
        <taxon>Peniculida</taxon>
        <taxon>Parameciidae</taxon>
        <taxon>Paramecium</taxon>
    </lineage>
</organism>
<evidence type="ECO:0000256" key="1">
    <source>
        <dbReference type="PROSITE-ProRule" id="PRU10133"/>
    </source>
</evidence>
<keyword evidence="2" id="KW-0547">Nucleotide-binding</keyword>
<dbReference type="GO" id="GO:0005524">
    <property type="term" value="F:ATP binding"/>
    <property type="evidence" value="ECO:0007669"/>
    <property type="project" value="UniProtKB-UniRule"/>
</dbReference>
<dbReference type="CDD" id="cd23790">
    <property type="entry name" value="UBCc_UBE2A_2B"/>
    <property type="match status" value="1"/>
</dbReference>
<gene>
    <name evidence="4" type="ORF">POCTA_138.1.T0240079</name>
</gene>
<dbReference type="OMA" id="MMYCHAI"/>
<keyword evidence="5" id="KW-1185">Reference proteome</keyword>
<name>A0A8S1TFG7_PAROT</name>
<dbReference type="PANTHER" id="PTHR24067">
    <property type="entry name" value="UBIQUITIN-CONJUGATING ENZYME E2"/>
    <property type="match status" value="1"/>
</dbReference>
<evidence type="ECO:0000256" key="2">
    <source>
        <dbReference type="RuleBase" id="RU362109"/>
    </source>
</evidence>
<dbReference type="AlphaFoldDB" id="A0A8S1TFG7"/>
<dbReference type="FunFam" id="3.10.110.10:FF:000054">
    <property type="entry name" value="Ubiquitin-conjugating enzyme E2"/>
    <property type="match status" value="1"/>
</dbReference>
<feature type="active site" description="Glycyl thioester intermediate" evidence="1">
    <location>
        <position position="88"/>
    </location>
</feature>
<feature type="domain" description="UBC core" evidence="3">
    <location>
        <begin position="4"/>
        <end position="150"/>
    </location>
</feature>
<protein>
    <recommendedName>
        <fullName evidence="3">UBC core domain-containing protein</fullName>
    </recommendedName>
</protein>
<dbReference type="InterPro" id="IPR050113">
    <property type="entry name" value="Ub_conjugating_enzyme"/>
</dbReference>
<dbReference type="InterPro" id="IPR000608">
    <property type="entry name" value="UBC"/>
</dbReference>
<dbReference type="Proteomes" id="UP000683925">
    <property type="component" value="Unassembled WGS sequence"/>
</dbReference>
<comment type="caution">
    <text evidence="4">The sequence shown here is derived from an EMBL/GenBank/DDBJ whole genome shotgun (WGS) entry which is preliminary data.</text>
</comment>
<reference evidence="4" key="1">
    <citation type="submission" date="2021-01" db="EMBL/GenBank/DDBJ databases">
        <authorList>
            <consortium name="Genoscope - CEA"/>
            <person name="William W."/>
        </authorList>
    </citation>
    <scope>NUCLEOTIDE SEQUENCE</scope>
</reference>
<evidence type="ECO:0000313" key="4">
    <source>
        <dbReference type="EMBL" id="CAD8150708.1"/>
    </source>
</evidence>
<accession>A0A8S1TFG7</accession>
<dbReference type="SMART" id="SM00212">
    <property type="entry name" value="UBCc"/>
    <property type="match status" value="1"/>
</dbReference>
<dbReference type="PROSITE" id="PS00183">
    <property type="entry name" value="UBC_1"/>
    <property type="match status" value="1"/>
</dbReference>
<dbReference type="InterPro" id="IPR023313">
    <property type="entry name" value="UBQ-conjugating_AS"/>
</dbReference>
<evidence type="ECO:0000313" key="5">
    <source>
        <dbReference type="Proteomes" id="UP000683925"/>
    </source>
</evidence>
<proteinExistence type="inferred from homology"/>
<comment type="similarity">
    <text evidence="2">Belongs to the ubiquitin-conjugating enzyme family.</text>
</comment>
<dbReference type="EMBL" id="CAJJDP010000024">
    <property type="protein sequence ID" value="CAD8150708.1"/>
    <property type="molecule type" value="Genomic_DNA"/>
</dbReference>
<keyword evidence="2" id="KW-0833">Ubl conjugation pathway</keyword>
<evidence type="ECO:0000259" key="3">
    <source>
        <dbReference type="PROSITE" id="PS50127"/>
    </source>
</evidence>
<sequence>MSTNSRMRLVRDLQKLKQMIPQGFQAAPFDDNILLWEAVIFGPDQTIWDGGIFKLLLEFTEEYPLKPPNVIFKTKIFHPNVYADGKICLDILQNQWSPIYDVWAILTSIRSLLNDPNPDSPANSEAAKLYLEDKITYFKRVEECVEESWID</sequence>
<dbReference type="OrthoDB" id="9984419at2759"/>